<dbReference type="PIRSF" id="PIRSF000368">
    <property type="entry name" value="NrdG"/>
    <property type="match status" value="1"/>
</dbReference>
<dbReference type="InterPro" id="IPR013785">
    <property type="entry name" value="Aldolase_TIM"/>
</dbReference>
<comment type="caution">
    <text evidence="8">The sequence shown here is derived from an EMBL/GenBank/DDBJ whole genome shotgun (WGS) entry which is preliminary data.</text>
</comment>
<dbReference type="SFLD" id="SFLDS00029">
    <property type="entry name" value="Radical_SAM"/>
    <property type="match status" value="1"/>
</dbReference>
<protein>
    <recommendedName>
        <fullName evidence="7">Anaerobic ribonucleoside-triphosphate reductase-activating protein</fullName>
        <ecNumber evidence="7">1.97.1.-</ecNumber>
    </recommendedName>
</protein>
<evidence type="ECO:0000313" key="10">
    <source>
        <dbReference type="Proteomes" id="UP001198893"/>
    </source>
</evidence>
<reference evidence="9 11" key="1">
    <citation type="journal article" date="2021" name="ISME Commun">
        <title>Automated analysis of genomic sequences facilitates high-throughput and comprehensive description of bacteria.</title>
        <authorList>
            <person name="Hitch T.C.A."/>
        </authorList>
    </citation>
    <scope>NUCLEOTIDE SEQUENCE [LARGE SCALE GENOMIC DNA]</scope>
    <source>
        <strain evidence="9 11">Sanger_19</strain>
    </source>
</reference>
<keyword evidence="2" id="KW-0004">4Fe-4S</keyword>
<evidence type="ECO:0000256" key="6">
    <source>
        <dbReference type="ARBA" id="ARBA00023014"/>
    </source>
</evidence>
<dbReference type="SFLD" id="SFLDG01066">
    <property type="entry name" value="organic_radical-activating_enz"/>
    <property type="match status" value="1"/>
</dbReference>
<sequence>MHYSAIKYNDIANGTGVRTVLFVSGCRNHCKECFQPETWDFKNGEEFTKEVEDEILASLESPYIKGLTLLGGDPFEPENQHALLPFIKRVRTEHPEKDIWAYTGYVLDKDLVPEGRRYTEDTKELLSLIDVLVDGPYVAELYDITLKFKGSSNQRVIDCRKYNETGVIEELM</sequence>
<comment type="function">
    <text evidence="7">Activation of anaerobic ribonucleoside-triphosphate reductase under anaerobic conditions by generation of an organic free radical, using S-adenosylmethionine and reduced flavodoxin as cosubstrates to produce 5'-deoxy-adenosine.</text>
</comment>
<dbReference type="PANTHER" id="PTHR30352">
    <property type="entry name" value="PYRUVATE FORMATE-LYASE-ACTIVATING ENZYME"/>
    <property type="match status" value="1"/>
</dbReference>
<dbReference type="NCBIfam" id="TIGR02491">
    <property type="entry name" value="NrdG"/>
    <property type="match status" value="1"/>
</dbReference>
<keyword evidence="7" id="KW-0560">Oxidoreductase</keyword>
<evidence type="ECO:0000313" key="11">
    <source>
        <dbReference type="Proteomes" id="UP001209666"/>
    </source>
</evidence>
<evidence type="ECO:0000256" key="2">
    <source>
        <dbReference type="ARBA" id="ARBA00022485"/>
    </source>
</evidence>
<keyword evidence="4" id="KW-0479">Metal-binding</keyword>
<evidence type="ECO:0000256" key="1">
    <source>
        <dbReference type="ARBA" id="ARBA00001966"/>
    </source>
</evidence>
<dbReference type="SFLD" id="SFLDG01063">
    <property type="entry name" value="activating_enzymes__group_1"/>
    <property type="match status" value="1"/>
</dbReference>
<dbReference type="EC" id="1.97.1.-" evidence="7"/>
<dbReference type="InterPro" id="IPR034457">
    <property type="entry name" value="Organic_radical-activating"/>
</dbReference>
<organism evidence="8 10">
    <name type="scientific">Roseburia amylophila</name>
    <dbReference type="NCBI Taxonomy" id="2981794"/>
    <lineage>
        <taxon>Bacteria</taxon>
        <taxon>Bacillati</taxon>
        <taxon>Bacillota</taxon>
        <taxon>Clostridia</taxon>
        <taxon>Lachnospirales</taxon>
        <taxon>Lachnospiraceae</taxon>
        <taxon>Roseburia</taxon>
    </lineage>
</organism>
<keyword evidence="6" id="KW-0411">Iron-sulfur</keyword>
<dbReference type="GO" id="GO:0046872">
    <property type="term" value="F:metal ion binding"/>
    <property type="evidence" value="ECO:0007669"/>
    <property type="project" value="UniProtKB-KW"/>
</dbReference>
<reference evidence="9" key="3">
    <citation type="submission" date="2022-09" db="EMBL/GenBank/DDBJ databases">
        <authorList>
            <person name="Hitch T.C.A."/>
        </authorList>
    </citation>
    <scope>NUCLEOTIDE SEQUENCE</scope>
    <source>
        <strain evidence="9">Sanger_19</strain>
    </source>
</reference>
<evidence type="ECO:0000256" key="5">
    <source>
        <dbReference type="ARBA" id="ARBA00023004"/>
    </source>
</evidence>
<evidence type="ECO:0000313" key="8">
    <source>
        <dbReference type="EMBL" id="MCC2242238.1"/>
    </source>
</evidence>
<reference evidence="8" key="2">
    <citation type="submission" date="2021-10" db="EMBL/GenBank/DDBJ databases">
        <title>Anaerobic single-cell dispensing facilitates the cultivation of human gut bacteria.</title>
        <authorList>
            <person name="Afrizal A."/>
        </authorList>
    </citation>
    <scope>NUCLEOTIDE SEQUENCE</scope>
    <source>
        <strain evidence="8">CLA-AA-H204</strain>
    </source>
</reference>
<gene>
    <name evidence="8" type="primary">nrdG</name>
    <name evidence="8" type="ORF">LKD47_07995</name>
    <name evidence="9" type="ORF">OCV43_05350</name>
</gene>
<dbReference type="PANTHER" id="PTHR30352:SF2">
    <property type="entry name" value="ANAEROBIC RIBONUCLEOSIDE-TRIPHOSPHATE REDUCTASE-ACTIVATING PROTEIN"/>
    <property type="match status" value="1"/>
</dbReference>
<dbReference type="AlphaFoldDB" id="A0AAW4WBT9"/>
<name>A0AAW4WBT9_9FIRM</name>
<comment type="similarity">
    <text evidence="7">Belongs to the organic radical-activating enzymes family.</text>
</comment>
<dbReference type="InterPro" id="IPR058240">
    <property type="entry name" value="rSAM_sf"/>
</dbReference>
<dbReference type="EMBL" id="JAJEQW010000007">
    <property type="protein sequence ID" value="MCC2242238.1"/>
    <property type="molecule type" value="Genomic_DNA"/>
</dbReference>
<dbReference type="Proteomes" id="UP001209666">
    <property type="component" value="Unassembled WGS sequence"/>
</dbReference>
<keyword evidence="3" id="KW-0949">S-adenosyl-L-methionine</keyword>
<dbReference type="CDD" id="cd01335">
    <property type="entry name" value="Radical_SAM"/>
    <property type="match status" value="1"/>
</dbReference>
<accession>A0AAW4WBT9</accession>
<keyword evidence="5" id="KW-0408">Iron</keyword>
<dbReference type="RefSeq" id="WP_117698216.1">
    <property type="nucleotide sequence ID" value="NZ_JAJEQW010000007.1"/>
</dbReference>
<dbReference type="SUPFAM" id="SSF102114">
    <property type="entry name" value="Radical SAM enzymes"/>
    <property type="match status" value="1"/>
</dbReference>
<dbReference type="Gene3D" id="3.20.20.70">
    <property type="entry name" value="Aldolase class I"/>
    <property type="match status" value="1"/>
</dbReference>
<proteinExistence type="inferred from homology"/>
<keyword evidence="11" id="KW-1185">Reference proteome</keyword>
<dbReference type="GO" id="GO:0004748">
    <property type="term" value="F:ribonucleoside-diphosphate reductase activity, thioredoxin disulfide as acceptor"/>
    <property type="evidence" value="ECO:0007669"/>
    <property type="project" value="TreeGrafter"/>
</dbReference>
<dbReference type="Proteomes" id="UP001198893">
    <property type="component" value="Unassembled WGS sequence"/>
</dbReference>
<evidence type="ECO:0000256" key="4">
    <source>
        <dbReference type="ARBA" id="ARBA00022723"/>
    </source>
</evidence>
<dbReference type="GO" id="GO:0043365">
    <property type="term" value="F:[formate-C-acetyltransferase]-activating enzyme activity"/>
    <property type="evidence" value="ECO:0007669"/>
    <property type="project" value="InterPro"/>
</dbReference>
<dbReference type="InterPro" id="IPR007197">
    <property type="entry name" value="rSAM"/>
</dbReference>
<evidence type="ECO:0000256" key="3">
    <source>
        <dbReference type="ARBA" id="ARBA00022691"/>
    </source>
</evidence>
<dbReference type="GO" id="GO:0051539">
    <property type="term" value="F:4 iron, 4 sulfur cluster binding"/>
    <property type="evidence" value="ECO:0007669"/>
    <property type="project" value="UniProtKB-KW"/>
</dbReference>
<evidence type="ECO:0000256" key="7">
    <source>
        <dbReference type="PIRNR" id="PIRNR000368"/>
    </source>
</evidence>
<evidence type="ECO:0000313" key="9">
    <source>
        <dbReference type="EMBL" id="MCU6716704.1"/>
    </source>
</evidence>
<dbReference type="SFLD" id="SFLDF00299">
    <property type="entry name" value="anaerobic_ribonucleoside-triph"/>
    <property type="match status" value="1"/>
</dbReference>
<dbReference type="Pfam" id="PF13353">
    <property type="entry name" value="Fer4_12"/>
    <property type="match status" value="1"/>
</dbReference>
<dbReference type="InterPro" id="IPR012837">
    <property type="entry name" value="NrdG"/>
</dbReference>
<comment type="cofactor">
    <cofactor evidence="1">
        <name>[4Fe-4S] cluster</name>
        <dbReference type="ChEBI" id="CHEBI:49883"/>
    </cofactor>
</comment>
<dbReference type="EMBL" id="JAOQKI010000006">
    <property type="protein sequence ID" value="MCU6716704.1"/>
    <property type="molecule type" value="Genomic_DNA"/>
</dbReference>